<evidence type="ECO:0000313" key="7">
    <source>
        <dbReference type="Proteomes" id="UP000260874"/>
    </source>
</evidence>
<dbReference type="CDD" id="cd09895">
    <property type="entry name" value="NGN_SP_UpxY"/>
    <property type="match status" value="1"/>
</dbReference>
<organism evidence="6 7">
    <name type="scientific">Bacteroides uniformis</name>
    <dbReference type="NCBI Taxonomy" id="820"/>
    <lineage>
        <taxon>Bacteria</taxon>
        <taxon>Pseudomonadati</taxon>
        <taxon>Bacteroidota</taxon>
        <taxon>Bacteroidia</taxon>
        <taxon>Bacteroidales</taxon>
        <taxon>Bacteroidaceae</taxon>
        <taxon>Bacteroides</taxon>
    </lineage>
</organism>
<dbReference type="PANTHER" id="PTHR30265:SF4">
    <property type="entry name" value="KOW MOTIF FAMILY PROTEIN, EXPRESSED"/>
    <property type="match status" value="1"/>
</dbReference>
<dbReference type="Pfam" id="PF02357">
    <property type="entry name" value="NusG"/>
    <property type="match status" value="1"/>
</dbReference>
<evidence type="ECO:0000256" key="3">
    <source>
        <dbReference type="ARBA" id="ARBA00023163"/>
    </source>
</evidence>
<dbReference type="CDD" id="cd06091">
    <property type="entry name" value="KOW_NusG"/>
    <property type="match status" value="1"/>
</dbReference>
<accession>A0A139KFK8</accession>
<dbReference type="EMBL" id="QSRB01000003">
    <property type="protein sequence ID" value="RGK87161.1"/>
    <property type="molecule type" value="Genomic_DNA"/>
</dbReference>
<evidence type="ECO:0000256" key="2">
    <source>
        <dbReference type="ARBA" id="ARBA00023015"/>
    </source>
</evidence>
<feature type="domain" description="KOW" evidence="5">
    <location>
        <begin position="172"/>
        <end position="199"/>
    </location>
</feature>
<dbReference type="SUPFAM" id="SSF50104">
    <property type="entry name" value="Translation proteins SH3-like domain"/>
    <property type="match status" value="1"/>
</dbReference>
<evidence type="ECO:0000259" key="5">
    <source>
        <dbReference type="SMART" id="SM00739"/>
    </source>
</evidence>
<dbReference type="GO" id="GO:0006412">
    <property type="term" value="P:translation"/>
    <property type="evidence" value="ECO:0007669"/>
    <property type="project" value="InterPro"/>
</dbReference>
<dbReference type="SMART" id="SM00739">
    <property type="entry name" value="KOW"/>
    <property type="match status" value="1"/>
</dbReference>
<dbReference type="GO" id="GO:0003735">
    <property type="term" value="F:structural constituent of ribosome"/>
    <property type="evidence" value="ECO:0007669"/>
    <property type="project" value="InterPro"/>
</dbReference>
<evidence type="ECO:0000256" key="1">
    <source>
        <dbReference type="ARBA" id="ARBA00022814"/>
    </source>
</evidence>
<name>A0A139KFK8_BACUN</name>
<dbReference type="AlphaFoldDB" id="A0A139KFK8"/>
<dbReference type="SUPFAM" id="SSF82679">
    <property type="entry name" value="N-utilization substance G protein NusG, N-terminal domain"/>
    <property type="match status" value="1"/>
</dbReference>
<protein>
    <submittedName>
        <fullName evidence="6">UpxY family transcription antiterminator</fullName>
    </submittedName>
</protein>
<keyword evidence="3" id="KW-0804">Transcription</keyword>
<keyword evidence="1" id="KW-0889">Transcription antitermination</keyword>
<evidence type="ECO:0000313" key="6">
    <source>
        <dbReference type="EMBL" id="RGK87161.1"/>
    </source>
</evidence>
<sequence length="226" mass="25149">MNALLNAHTKRGCDSPPHIGFASNVSPEAQSSQTGVSSEYVQQEGYNWFVLRATYNRVNAAVEKAKKNDIKTYVPMHYVLKVIAGKKKRIQQPLLPNFLFIYATREQSDSFVKKTVDAPISFIKYYLDKTLPPEANGKNPPLIIPYNAMINFIKATSTDSEHVRIVTAEQCHYKSGDKVRVIAGDFKGVVGKVARIAGQQRIVVEISGLCLVATAYIPTDFIEIVK</sequence>
<evidence type="ECO:0000256" key="4">
    <source>
        <dbReference type="SAM" id="MobiDB-lite"/>
    </source>
</evidence>
<reference evidence="6 7" key="1">
    <citation type="submission" date="2018-08" db="EMBL/GenBank/DDBJ databases">
        <title>A genome reference for cultivated species of the human gut microbiota.</title>
        <authorList>
            <person name="Zou Y."/>
            <person name="Xue W."/>
            <person name="Luo G."/>
        </authorList>
    </citation>
    <scope>NUCLEOTIDE SEQUENCE [LARGE SCALE GENOMIC DNA]</scope>
    <source>
        <strain evidence="6 7">TF09-22</strain>
    </source>
</reference>
<dbReference type="InterPro" id="IPR006645">
    <property type="entry name" value="NGN-like_dom"/>
</dbReference>
<proteinExistence type="predicted"/>
<dbReference type="PROSITE" id="PS01108">
    <property type="entry name" value="RIBOSOMAL_L24"/>
    <property type="match status" value="1"/>
</dbReference>
<dbReference type="InterPro" id="IPR043425">
    <property type="entry name" value="NusG-like"/>
</dbReference>
<dbReference type="GO" id="GO:0031564">
    <property type="term" value="P:transcription antitermination"/>
    <property type="evidence" value="ECO:0007669"/>
    <property type="project" value="UniProtKB-KW"/>
</dbReference>
<comment type="caution">
    <text evidence="6">The sequence shown here is derived from an EMBL/GenBank/DDBJ whole genome shotgun (WGS) entry which is preliminary data.</text>
</comment>
<dbReference type="PANTHER" id="PTHR30265">
    <property type="entry name" value="RHO-INTERACTING TRANSCRIPTION TERMINATION FACTOR NUSG"/>
    <property type="match status" value="1"/>
</dbReference>
<dbReference type="RefSeq" id="WP_049129570.1">
    <property type="nucleotide sequence ID" value="NZ_JABFCK010000008.1"/>
</dbReference>
<feature type="region of interest" description="Disordered" evidence="4">
    <location>
        <begin position="1"/>
        <end position="26"/>
    </location>
</feature>
<dbReference type="InterPro" id="IPR036735">
    <property type="entry name" value="NGN_dom_sf"/>
</dbReference>
<dbReference type="InterPro" id="IPR005824">
    <property type="entry name" value="KOW"/>
</dbReference>
<dbReference type="InterPro" id="IPR008991">
    <property type="entry name" value="Translation_prot_SH3-like_sf"/>
</dbReference>
<gene>
    <name evidence="6" type="ORF">DXC91_05165</name>
</gene>
<dbReference type="InterPro" id="IPR005825">
    <property type="entry name" value="Ribosomal_uL24_CS"/>
</dbReference>
<dbReference type="Proteomes" id="UP000260874">
    <property type="component" value="Unassembled WGS sequence"/>
</dbReference>
<dbReference type="GO" id="GO:0005840">
    <property type="term" value="C:ribosome"/>
    <property type="evidence" value="ECO:0007669"/>
    <property type="project" value="InterPro"/>
</dbReference>
<dbReference type="Gene3D" id="3.30.70.940">
    <property type="entry name" value="NusG, N-terminal domain"/>
    <property type="match status" value="1"/>
</dbReference>
<dbReference type="GO" id="GO:0006354">
    <property type="term" value="P:DNA-templated transcription elongation"/>
    <property type="evidence" value="ECO:0007669"/>
    <property type="project" value="InterPro"/>
</dbReference>
<keyword evidence="2" id="KW-0805">Transcription regulation</keyword>
<dbReference type="NCBIfam" id="NF033644">
    <property type="entry name" value="antiterm_UpxY"/>
    <property type="match status" value="1"/>
</dbReference>